<sequence length="493" mass="51583">MLTRLRVAALPLLLLVALVPAPAGPSAQAATAARPDQAAASAPPARPRGTLPENPWAGPAGTATMHGDPGSSDTNPYRGPGPDAGPAEPVVLGAVCPTVLAGRDGMVQALCTEYLDRAPTLHLLDPTTFRSVASLHLEAGSLLGGVYAYLDHRDRLVTVDGSGAVLVLAHDRGGPDGSWRVLVQRRYPLGAAMTRACGAPDCDALTTLAPGYDGRLWFATADGRAGHVDRRTGRVRIRDLSARTEIVANSISTAPDGVAVTSDRATYLLRAGAGGRIEKVWRRGYDRGPARKPGQLSRGSGATPTFFGPRTGHEYVAITDNARPRAHLLVYRAATGRLVCREPFLDAASSGTENSPIGWRRSVYVASTYGYPYPTTPEGAGEADPPSAAFVGGLEKFTVTEEGCTSRWRSDVRSAAVPKLSTAEGVVYTVTRSRASVYELARISPATGRVLSRTPIGAGPLADTLQMVGTTLPDGTLLQGNLTGLTVTRPDGS</sequence>
<feature type="region of interest" description="Disordered" evidence="1">
    <location>
        <begin position="288"/>
        <end position="307"/>
    </location>
</feature>
<evidence type="ECO:0000313" key="3">
    <source>
        <dbReference type="EMBL" id="MTB96031.1"/>
    </source>
</evidence>
<dbReference type="SUPFAM" id="SSF89372">
    <property type="entry name" value="Fucose-specific lectin"/>
    <property type="match status" value="1"/>
</dbReference>
<dbReference type="AlphaFoldDB" id="A0A6I3JD67"/>
<evidence type="ECO:0000256" key="2">
    <source>
        <dbReference type="SAM" id="SignalP"/>
    </source>
</evidence>
<name>A0A6I3JD67_9ACTN</name>
<reference evidence="3 4" key="1">
    <citation type="submission" date="2019-10" db="EMBL/GenBank/DDBJ databases">
        <title>Nocardioides novel species isolated from the excrement of Marmot.</title>
        <authorList>
            <person name="Zhang G."/>
        </authorList>
    </citation>
    <scope>NUCLEOTIDE SEQUENCE [LARGE SCALE GENOMIC DNA]</scope>
    <source>
        <strain evidence="4">zg-579</strain>
    </source>
</reference>
<dbReference type="EMBL" id="WLCI01000013">
    <property type="protein sequence ID" value="MTB96031.1"/>
    <property type="molecule type" value="Genomic_DNA"/>
</dbReference>
<feature type="compositionally biased region" description="Low complexity" evidence="1">
    <location>
        <begin position="27"/>
        <end position="50"/>
    </location>
</feature>
<protein>
    <recommendedName>
        <fullName evidence="5">PQQ-binding-like beta-propeller repeat protein</fullName>
    </recommendedName>
</protein>
<feature type="signal peptide" evidence="2">
    <location>
        <begin position="1"/>
        <end position="23"/>
    </location>
</feature>
<evidence type="ECO:0008006" key="5">
    <source>
        <dbReference type="Google" id="ProtNLM"/>
    </source>
</evidence>
<comment type="caution">
    <text evidence="3">The sequence shown here is derived from an EMBL/GenBank/DDBJ whole genome shotgun (WGS) entry which is preliminary data.</text>
</comment>
<keyword evidence="4" id="KW-1185">Reference proteome</keyword>
<proteinExistence type="predicted"/>
<keyword evidence="2" id="KW-0732">Signal</keyword>
<dbReference type="RefSeq" id="WP_154615542.1">
    <property type="nucleotide sequence ID" value="NZ_CP053660.1"/>
</dbReference>
<gene>
    <name evidence="3" type="ORF">GGQ22_13160</name>
</gene>
<evidence type="ECO:0000313" key="4">
    <source>
        <dbReference type="Proteomes" id="UP000433406"/>
    </source>
</evidence>
<accession>A0A6I3JD67</accession>
<organism evidence="3 4">
    <name type="scientific">Nocardioides marmotae</name>
    <dbReference type="NCBI Taxonomy" id="2663857"/>
    <lineage>
        <taxon>Bacteria</taxon>
        <taxon>Bacillati</taxon>
        <taxon>Actinomycetota</taxon>
        <taxon>Actinomycetes</taxon>
        <taxon>Propionibacteriales</taxon>
        <taxon>Nocardioidaceae</taxon>
        <taxon>Nocardioides</taxon>
    </lineage>
</organism>
<feature type="region of interest" description="Disordered" evidence="1">
    <location>
        <begin position="27"/>
        <end position="85"/>
    </location>
</feature>
<evidence type="ECO:0000256" key="1">
    <source>
        <dbReference type="SAM" id="MobiDB-lite"/>
    </source>
</evidence>
<feature type="chain" id="PRO_5039489314" description="PQQ-binding-like beta-propeller repeat protein" evidence="2">
    <location>
        <begin position="24"/>
        <end position="493"/>
    </location>
</feature>
<dbReference type="Proteomes" id="UP000433406">
    <property type="component" value="Unassembled WGS sequence"/>
</dbReference>